<comment type="caution">
    <text evidence="2">The sequence shown here is derived from an EMBL/GenBank/DDBJ whole genome shotgun (WGS) entry which is preliminary data.</text>
</comment>
<dbReference type="EMBL" id="BAAANF010000015">
    <property type="protein sequence ID" value="GAA1691847.1"/>
    <property type="molecule type" value="Genomic_DNA"/>
</dbReference>
<reference evidence="2 3" key="1">
    <citation type="journal article" date="2019" name="Int. J. Syst. Evol. Microbiol.">
        <title>The Global Catalogue of Microorganisms (GCM) 10K type strain sequencing project: providing services to taxonomists for standard genome sequencing and annotation.</title>
        <authorList>
            <consortium name="The Broad Institute Genomics Platform"/>
            <consortium name="The Broad Institute Genome Sequencing Center for Infectious Disease"/>
            <person name="Wu L."/>
            <person name="Ma J."/>
        </authorList>
    </citation>
    <scope>NUCLEOTIDE SEQUENCE [LARGE SCALE GENOMIC DNA]</scope>
    <source>
        <strain evidence="2 3">JCM 14307</strain>
    </source>
</reference>
<proteinExistence type="predicted"/>
<accession>A0ABN2HQL5</accession>
<evidence type="ECO:0000313" key="2">
    <source>
        <dbReference type="EMBL" id="GAA1691847.1"/>
    </source>
</evidence>
<protein>
    <submittedName>
        <fullName evidence="2">Uncharacterized protein</fullName>
    </submittedName>
</protein>
<sequence>MIDMRRALSAAVAILMLVAGCDDTSAGDGPPGGTSPPETTAPTEEPKPEPTDPESTQTTQNKPAISLATAPVGGAPDEAGISQCASVAWLAGEVPDGTVVTFGEVHLEPSNIFKLDQEACADDRRQCPGLVISSNRQFEPCYVGARQVANGNEDPNVVIEAEVTCNTEEDCRKVQKEAKKRGTQVEFITGELPTLEPTETVEPTETPETPTGG</sequence>
<keyword evidence="3" id="KW-1185">Reference proteome</keyword>
<feature type="compositionally biased region" description="Low complexity" evidence="1">
    <location>
        <begin position="189"/>
        <end position="213"/>
    </location>
</feature>
<evidence type="ECO:0000256" key="1">
    <source>
        <dbReference type="SAM" id="MobiDB-lite"/>
    </source>
</evidence>
<feature type="region of interest" description="Disordered" evidence="1">
    <location>
        <begin position="188"/>
        <end position="213"/>
    </location>
</feature>
<evidence type="ECO:0000313" key="3">
    <source>
        <dbReference type="Proteomes" id="UP001500280"/>
    </source>
</evidence>
<feature type="region of interest" description="Disordered" evidence="1">
    <location>
        <begin position="23"/>
        <end position="74"/>
    </location>
</feature>
<organism evidence="2 3">
    <name type="scientific">Kribbella yunnanensis</name>
    <dbReference type="NCBI Taxonomy" id="190194"/>
    <lineage>
        <taxon>Bacteria</taxon>
        <taxon>Bacillati</taxon>
        <taxon>Actinomycetota</taxon>
        <taxon>Actinomycetes</taxon>
        <taxon>Propionibacteriales</taxon>
        <taxon>Kribbellaceae</taxon>
        <taxon>Kribbella</taxon>
    </lineage>
</organism>
<name>A0ABN2HQL5_9ACTN</name>
<dbReference type="PROSITE" id="PS51257">
    <property type="entry name" value="PROKAR_LIPOPROTEIN"/>
    <property type="match status" value="1"/>
</dbReference>
<dbReference type="Proteomes" id="UP001500280">
    <property type="component" value="Unassembled WGS sequence"/>
</dbReference>
<gene>
    <name evidence="2" type="ORF">GCM10009745_41520</name>
</gene>